<sequence>KTVGPPPRARANRLIMADKLCYGRLIAILCGGSGRAVAAYTIPGIIAFLAEMENVEALMTGLAEEDAPIRLAASHTMAEFALPGPLVEFESLHERHLAVDLLIANSVVVRELVRDGRAELGVAATDSSDRSDKALEELPFLDDEVVVAVPEAHAWAKVDEIELEDLVSTPMIVRDPEASTRQVVESTLAAEGLSLAPPLAEVGSTSAAKAAALSERVPVLLSRLAVRDAGEGFVARRVRGLRFPRHFALILASEESLTPGARALINHLLQRPRKEREPMRRGKSAQADRRLGARNVPQFRCQVREGRLSR</sequence>
<evidence type="ECO:0000256" key="1">
    <source>
        <dbReference type="SAM" id="MobiDB-lite"/>
    </source>
</evidence>
<proteinExistence type="predicted"/>
<accession>A0A0F9C0W2</accession>
<dbReference type="InterPro" id="IPR050950">
    <property type="entry name" value="HTH-type_LysR_regulators"/>
</dbReference>
<dbReference type="InterPro" id="IPR005119">
    <property type="entry name" value="LysR_subst-bd"/>
</dbReference>
<protein>
    <recommendedName>
        <fullName evidence="2">LysR substrate-binding domain-containing protein</fullName>
    </recommendedName>
</protein>
<dbReference type="AlphaFoldDB" id="A0A0F9C0W2"/>
<feature type="compositionally biased region" description="Basic and acidic residues" evidence="1">
    <location>
        <begin position="272"/>
        <end position="291"/>
    </location>
</feature>
<feature type="domain" description="LysR substrate-binding" evidence="2">
    <location>
        <begin position="66"/>
        <end position="271"/>
    </location>
</feature>
<reference evidence="3" key="1">
    <citation type="journal article" date="2015" name="Nature">
        <title>Complex archaea that bridge the gap between prokaryotes and eukaryotes.</title>
        <authorList>
            <person name="Spang A."/>
            <person name="Saw J.H."/>
            <person name="Jorgensen S.L."/>
            <person name="Zaremba-Niedzwiedzka K."/>
            <person name="Martijn J."/>
            <person name="Lind A.E."/>
            <person name="van Eijk R."/>
            <person name="Schleper C."/>
            <person name="Guy L."/>
            <person name="Ettema T.J."/>
        </authorList>
    </citation>
    <scope>NUCLEOTIDE SEQUENCE</scope>
</reference>
<name>A0A0F9C0W2_9ZZZZ</name>
<dbReference type="GO" id="GO:0005829">
    <property type="term" value="C:cytosol"/>
    <property type="evidence" value="ECO:0007669"/>
    <property type="project" value="TreeGrafter"/>
</dbReference>
<evidence type="ECO:0000313" key="3">
    <source>
        <dbReference type="EMBL" id="KKK90316.1"/>
    </source>
</evidence>
<organism evidence="3">
    <name type="scientific">marine sediment metagenome</name>
    <dbReference type="NCBI Taxonomy" id="412755"/>
    <lineage>
        <taxon>unclassified sequences</taxon>
        <taxon>metagenomes</taxon>
        <taxon>ecological metagenomes</taxon>
    </lineage>
</organism>
<dbReference type="GO" id="GO:0006355">
    <property type="term" value="P:regulation of DNA-templated transcription"/>
    <property type="evidence" value="ECO:0007669"/>
    <property type="project" value="TreeGrafter"/>
</dbReference>
<feature type="non-terminal residue" evidence="3">
    <location>
        <position position="1"/>
    </location>
</feature>
<dbReference type="Gene3D" id="3.40.190.290">
    <property type="match status" value="1"/>
</dbReference>
<dbReference type="EMBL" id="LAZR01049155">
    <property type="protein sequence ID" value="KKK90316.1"/>
    <property type="molecule type" value="Genomic_DNA"/>
</dbReference>
<gene>
    <name evidence="3" type="ORF">LCGC14_2724220</name>
</gene>
<comment type="caution">
    <text evidence="3">The sequence shown here is derived from an EMBL/GenBank/DDBJ whole genome shotgun (WGS) entry which is preliminary data.</text>
</comment>
<evidence type="ECO:0000259" key="2">
    <source>
        <dbReference type="Pfam" id="PF03466"/>
    </source>
</evidence>
<feature type="region of interest" description="Disordered" evidence="1">
    <location>
        <begin position="271"/>
        <end position="291"/>
    </location>
</feature>
<dbReference type="PANTHER" id="PTHR30419">
    <property type="entry name" value="HTH-TYPE TRANSCRIPTIONAL REGULATOR YBHD"/>
    <property type="match status" value="1"/>
</dbReference>
<dbReference type="SUPFAM" id="SSF53850">
    <property type="entry name" value="Periplasmic binding protein-like II"/>
    <property type="match status" value="1"/>
</dbReference>
<dbReference type="Pfam" id="PF03466">
    <property type="entry name" value="LysR_substrate"/>
    <property type="match status" value="1"/>
</dbReference>